<protein>
    <submittedName>
        <fullName evidence="1">Uncharacterized protein</fullName>
    </submittedName>
</protein>
<accession>A0A976IHH3</accession>
<dbReference type="EMBL" id="SHOA02000003">
    <property type="protein sequence ID" value="TDH71896.1"/>
    <property type="molecule type" value="Genomic_DNA"/>
</dbReference>
<evidence type="ECO:0000313" key="2">
    <source>
        <dbReference type="Proteomes" id="UP000294530"/>
    </source>
</evidence>
<proteinExistence type="predicted"/>
<dbReference type="GeneID" id="94352699"/>
<comment type="caution">
    <text evidence="1">The sequence shown here is derived from an EMBL/GenBank/DDBJ whole genome shotgun (WGS) entry which is preliminary data.</text>
</comment>
<organism evidence="1 2">
    <name type="scientific">Bremia lactucae</name>
    <name type="common">Lettuce downy mildew</name>
    <dbReference type="NCBI Taxonomy" id="4779"/>
    <lineage>
        <taxon>Eukaryota</taxon>
        <taxon>Sar</taxon>
        <taxon>Stramenopiles</taxon>
        <taxon>Oomycota</taxon>
        <taxon>Peronosporomycetes</taxon>
        <taxon>Peronosporales</taxon>
        <taxon>Peronosporaceae</taxon>
        <taxon>Bremia</taxon>
    </lineage>
</organism>
<dbReference type="RefSeq" id="XP_067821395.1">
    <property type="nucleotide sequence ID" value="XM_067967028.1"/>
</dbReference>
<reference evidence="1 2" key="1">
    <citation type="journal article" date="2021" name="Genome Biol.">
        <title>AFLAP: assembly-free linkage analysis pipeline using k-mers from genome sequencing data.</title>
        <authorList>
            <person name="Fletcher K."/>
            <person name="Zhang L."/>
            <person name="Gil J."/>
            <person name="Han R."/>
            <person name="Cavanaugh K."/>
            <person name="Michelmore R."/>
        </authorList>
    </citation>
    <scope>NUCLEOTIDE SEQUENCE [LARGE SCALE GENOMIC DNA]</scope>
    <source>
        <strain evidence="1 2">SF5</strain>
    </source>
</reference>
<name>A0A976IHH3_BRELC</name>
<sequence>MPSCHKWQSPVEYLSYFAAIKAENTTLIPRENIELAAIKLQEISSSKRHSCAVDDSSLSGPYKQESNGCDLCSSVPAFPLESSPHGLDSSGLDRCAVSTLNTLKKALLAALTAQRQEIKQVICESHKRLIVLLGKFSSIMTMSEPASTNDRKLQPNFARLKQKSMAFNGFSTRSPT</sequence>
<dbReference type="KEGG" id="blac:94352699"/>
<keyword evidence="2" id="KW-1185">Reference proteome</keyword>
<dbReference type="Proteomes" id="UP000294530">
    <property type="component" value="Unassembled WGS sequence"/>
</dbReference>
<gene>
    <name evidence="1" type="ORF">CCR75_008981</name>
</gene>
<evidence type="ECO:0000313" key="1">
    <source>
        <dbReference type="EMBL" id="TDH71896.1"/>
    </source>
</evidence>
<dbReference type="AlphaFoldDB" id="A0A976IHH3"/>